<dbReference type="Pfam" id="PF18416">
    <property type="entry name" value="GbpA_2"/>
    <property type="match status" value="1"/>
</dbReference>
<dbReference type="Gene3D" id="2.60.40.2550">
    <property type="match status" value="1"/>
</dbReference>
<keyword evidence="2" id="KW-0147">Chitin-binding</keyword>
<dbReference type="PANTHER" id="PTHR34823">
    <property type="entry name" value="GLCNAC-BINDING PROTEIN A"/>
    <property type="match status" value="1"/>
</dbReference>
<evidence type="ECO:0000259" key="7">
    <source>
        <dbReference type="Pfam" id="PF18416"/>
    </source>
</evidence>
<dbReference type="GO" id="GO:0008061">
    <property type="term" value="F:chitin binding"/>
    <property type="evidence" value="ECO:0007669"/>
    <property type="project" value="UniProtKB-KW"/>
</dbReference>
<dbReference type="Proteomes" id="UP000001726">
    <property type="component" value="Chromosome"/>
</dbReference>
<evidence type="ECO:0000259" key="6">
    <source>
        <dbReference type="Pfam" id="PF03067"/>
    </source>
</evidence>
<reference evidence="8 9" key="1">
    <citation type="journal article" date="2008" name="Environ. Microbiol.">
        <title>The genome of Erwinia tasmaniensis strain Et1/99, a non-pathogenic bacterium in the genus Erwinia.</title>
        <authorList>
            <person name="Kube M."/>
            <person name="Migdoll A.M."/>
            <person name="Mueller I."/>
            <person name="Kuhl H."/>
            <person name="Beck A."/>
            <person name="Reinhardt R."/>
            <person name="Geider K."/>
        </authorList>
    </citation>
    <scope>NUCLEOTIDE SEQUENCE [LARGE SCALE GENOMIC DNA]</scope>
    <source>
        <strain evidence="9">DSM 17950 / CFBP 7177 / CIP 109463 / NCPPB 4357 / Et1/99</strain>
    </source>
</reference>
<evidence type="ECO:0000256" key="2">
    <source>
        <dbReference type="ARBA" id="ARBA00022669"/>
    </source>
</evidence>
<dbReference type="PANTHER" id="PTHR34823:SF1">
    <property type="entry name" value="CHITIN-BINDING TYPE-4 DOMAIN-CONTAINING PROTEIN"/>
    <property type="match status" value="1"/>
</dbReference>
<feature type="region of interest" description="Disordered" evidence="4">
    <location>
        <begin position="56"/>
        <end position="82"/>
    </location>
</feature>
<feature type="domain" description="N-acetylglucosamine binding protein A" evidence="7">
    <location>
        <begin position="209"/>
        <end position="302"/>
    </location>
</feature>
<feature type="signal peptide" evidence="5">
    <location>
        <begin position="1"/>
        <end position="21"/>
    </location>
</feature>
<protein>
    <submittedName>
        <fullName evidence="8">Chitin-binding protein, domain 3</fullName>
    </submittedName>
</protein>
<gene>
    <name evidence="8" type="ordered locus">ETA_07800</name>
</gene>
<dbReference type="InterPro" id="IPR014756">
    <property type="entry name" value="Ig_E-set"/>
</dbReference>
<dbReference type="SUPFAM" id="SSF81296">
    <property type="entry name" value="E set domains"/>
    <property type="match status" value="1"/>
</dbReference>
<dbReference type="RefSeq" id="WP_012440528.1">
    <property type="nucleotide sequence ID" value="NC_010694.1"/>
</dbReference>
<dbReference type="InterPro" id="IPR041029">
    <property type="entry name" value="GbpA_2"/>
</dbReference>
<evidence type="ECO:0000256" key="3">
    <source>
        <dbReference type="ARBA" id="ARBA00022729"/>
    </source>
</evidence>
<feature type="chain" id="PRO_5002784036" evidence="5">
    <location>
        <begin position="22"/>
        <end position="487"/>
    </location>
</feature>
<dbReference type="CDD" id="cd21177">
    <property type="entry name" value="LPMO_AA10"/>
    <property type="match status" value="1"/>
</dbReference>
<evidence type="ECO:0000256" key="1">
    <source>
        <dbReference type="ARBA" id="ARBA00022525"/>
    </source>
</evidence>
<name>B2VHZ6_ERWT9</name>
<keyword evidence="1" id="KW-0964">Secreted</keyword>
<dbReference type="InterPro" id="IPR004302">
    <property type="entry name" value="Cellulose/chitin-bd_N"/>
</dbReference>
<dbReference type="KEGG" id="eta:ETA_07800"/>
<keyword evidence="3 5" id="KW-0732">Signal</keyword>
<keyword evidence="9" id="KW-1185">Reference proteome</keyword>
<dbReference type="Pfam" id="PF03067">
    <property type="entry name" value="LPMO_10"/>
    <property type="match status" value="1"/>
</dbReference>
<dbReference type="NCBIfam" id="NF009690">
    <property type="entry name" value="PRK13211.1"/>
    <property type="match status" value="1"/>
</dbReference>
<dbReference type="HOGENOM" id="CLU_039396_2_0_6"/>
<proteinExistence type="predicted"/>
<evidence type="ECO:0000313" key="9">
    <source>
        <dbReference type="Proteomes" id="UP000001726"/>
    </source>
</evidence>
<dbReference type="InterPro" id="IPR051024">
    <property type="entry name" value="GlcNAc_Chitin_IntDeg"/>
</dbReference>
<dbReference type="STRING" id="465817.ETA_07800"/>
<accession>B2VHZ6</accession>
<dbReference type="eggNOG" id="COG3397">
    <property type="taxonomic scope" value="Bacteria"/>
</dbReference>
<dbReference type="EMBL" id="CU468135">
    <property type="protein sequence ID" value="CAO95826.1"/>
    <property type="molecule type" value="Genomic_DNA"/>
</dbReference>
<organism evidence="8 9">
    <name type="scientific">Erwinia tasmaniensis (strain DSM 17950 / CFBP 7177 / CIP 109463 / NCPPB 4357 / Et1/99)</name>
    <dbReference type="NCBI Taxonomy" id="465817"/>
    <lineage>
        <taxon>Bacteria</taxon>
        <taxon>Pseudomonadati</taxon>
        <taxon>Pseudomonadota</taxon>
        <taxon>Gammaproteobacteria</taxon>
        <taxon>Enterobacterales</taxon>
        <taxon>Erwiniaceae</taxon>
        <taxon>Erwinia</taxon>
    </lineage>
</organism>
<evidence type="ECO:0000313" key="8">
    <source>
        <dbReference type="EMBL" id="CAO95826.1"/>
    </source>
</evidence>
<dbReference type="AlphaFoldDB" id="B2VHZ6"/>
<feature type="domain" description="Chitin-binding type-4" evidence="6">
    <location>
        <begin position="22"/>
        <end position="196"/>
    </location>
</feature>
<dbReference type="Gene3D" id="3.30.70.2150">
    <property type="match status" value="1"/>
</dbReference>
<sequence>MKFNKLALAITTLLVSGSVLAHGYITTPPSRDTMCKMSKNNTEICGDQVQYNTSSIGESPKGFPGNINTPPDGKLPSGTGSAAPMSEKLNLQTADMWAKSPIKAGEYKFTWEITAPHKTTNFNYFITKQGWDANKPLTRDSFETVPFCVNEMNGVAPLLGAVSHDCVLPERTGYQVIYAAWEISDTGNTFYKVIDVDFGNAIPSEFPKSVGEINPTIDLKAGDTASVRVFEDTEKSSAGVTLKINSDAEGKKEVWSKALAELINKEYKDVRAGILNEDGTVEPAAGRNNIYAKKDSAISAIHLELETEQVAPLELEVNKLKKEYKLTDGAVKIDVTGSATPESKVTAELISKTRKQGKLETAVVGADGKFKLLLEGSNLKAGISSVVVKATTQNGAAPKQDTQNVKLTANAGGGNVEAEFTYPEGIEKYVSGTTVQQAKNGKVYQCKEGAVAGWCRIYSSSANQFEPGVGSNWQDAWNEVGAAKKAH</sequence>
<dbReference type="Gene3D" id="2.70.50.50">
    <property type="entry name" value="chitin-binding protein cbp21"/>
    <property type="match status" value="1"/>
</dbReference>
<evidence type="ECO:0000256" key="5">
    <source>
        <dbReference type="SAM" id="SignalP"/>
    </source>
</evidence>
<dbReference type="OrthoDB" id="3675244at2"/>
<evidence type="ECO:0000256" key="4">
    <source>
        <dbReference type="SAM" id="MobiDB-lite"/>
    </source>
</evidence>